<keyword evidence="9" id="KW-1185">Reference proteome</keyword>
<feature type="region of interest" description="Disordered" evidence="6">
    <location>
        <begin position="87"/>
        <end position="118"/>
    </location>
</feature>
<dbReference type="GO" id="GO:0003712">
    <property type="term" value="F:transcription coregulator activity"/>
    <property type="evidence" value="ECO:0007669"/>
    <property type="project" value="TreeGrafter"/>
</dbReference>
<dbReference type="STRING" id="1220926.S2KCW7"/>
<dbReference type="PANTHER" id="PTHR24205">
    <property type="entry name" value="FOUR AND A HALF LIM DOMAINS PROTEIN"/>
    <property type="match status" value="1"/>
</dbReference>
<gene>
    <name evidence="8" type="ORF">HMPREF1544_03009</name>
</gene>
<dbReference type="PANTHER" id="PTHR24205:SF16">
    <property type="entry name" value="GH01042P-RELATED"/>
    <property type="match status" value="1"/>
</dbReference>
<dbReference type="GO" id="GO:0046872">
    <property type="term" value="F:metal ion binding"/>
    <property type="evidence" value="ECO:0007669"/>
    <property type="project" value="UniProtKB-KW"/>
</dbReference>
<dbReference type="SUPFAM" id="SSF57716">
    <property type="entry name" value="Glucocorticoid receptor-like (DNA-binding domain)"/>
    <property type="match status" value="2"/>
</dbReference>
<dbReference type="AlphaFoldDB" id="S2KCW7"/>
<evidence type="ECO:0000259" key="7">
    <source>
        <dbReference type="PROSITE" id="PS50023"/>
    </source>
</evidence>
<dbReference type="Proteomes" id="UP000014254">
    <property type="component" value="Unassembled WGS sequence"/>
</dbReference>
<evidence type="ECO:0000256" key="1">
    <source>
        <dbReference type="ARBA" id="ARBA00022723"/>
    </source>
</evidence>
<dbReference type="CDD" id="cd08368">
    <property type="entry name" value="LIM"/>
    <property type="match status" value="2"/>
</dbReference>
<feature type="domain" description="LIM zinc-binding" evidence="7">
    <location>
        <begin position="175"/>
        <end position="239"/>
    </location>
</feature>
<dbReference type="VEuPathDB" id="FungiDB:HMPREF1544_03009"/>
<dbReference type="InterPro" id="IPR001781">
    <property type="entry name" value="Znf_LIM"/>
</dbReference>
<proteinExistence type="predicted"/>
<dbReference type="PROSITE" id="PS00478">
    <property type="entry name" value="LIM_DOMAIN_1"/>
    <property type="match status" value="2"/>
</dbReference>
<dbReference type="EMBL" id="KE123924">
    <property type="protein sequence ID" value="EPB90175.1"/>
    <property type="molecule type" value="Genomic_DNA"/>
</dbReference>
<dbReference type="InParanoid" id="S2KCW7"/>
<evidence type="ECO:0000256" key="6">
    <source>
        <dbReference type="SAM" id="MobiDB-lite"/>
    </source>
</evidence>
<evidence type="ECO:0000313" key="9">
    <source>
        <dbReference type="Proteomes" id="UP000014254"/>
    </source>
</evidence>
<feature type="domain" description="LIM zinc-binding" evidence="7">
    <location>
        <begin position="361"/>
        <end position="419"/>
    </location>
</feature>
<keyword evidence="3 5" id="KW-0862">Zinc</keyword>
<accession>S2KCW7</accession>
<dbReference type="PROSITE" id="PS50023">
    <property type="entry name" value="LIM_DOMAIN_2"/>
    <property type="match status" value="3"/>
</dbReference>
<evidence type="ECO:0000256" key="4">
    <source>
        <dbReference type="ARBA" id="ARBA00023038"/>
    </source>
</evidence>
<keyword evidence="4 5" id="KW-0440">LIM domain</keyword>
<feature type="compositionally biased region" description="Low complexity" evidence="6">
    <location>
        <begin position="95"/>
        <end position="110"/>
    </location>
</feature>
<evidence type="ECO:0000256" key="3">
    <source>
        <dbReference type="ARBA" id="ARBA00022833"/>
    </source>
</evidence>
<keyword evidence="1 5" id="KW-0479">Metal-binding</keyword>
<name>S2KCW7_MUCC1</name>
<dbReference type="Gene3D" id="2.10.110.10">
    <property type="entry name" value="Cysteine Rich Protein"/>
    <property type="match status" value="3"/>
</dbReference>
<evidence type="ECO:0000256" key="2">
    <source>
        <dbReference type="ARBA" id="ARBA00022737"/>
    </source>
</evidence>
<reference evidence="9" key="1">
    <citation type="submission" date="2013-05" db="EMBL/GenBank/DDBJ databases">
        <title>The Genome sequence of Mucor circinelloides f. circinelloides 1006PhL.</title>
        <authorList>
            <consortium name="The Broad Institute Genomics Platform"/>
            <person name="Cuomo C."/>
            <person name="Earl A."/>
            <person name="Findley K."/>
            <person name="Lee S.C."/>
            <person name="Walker B."/>
            <person name="Young S."/>
            <person name="Zeng Q."/>
            <person name="Gargeya S."/>
            <person name="Fitzgerald M."/>
            <person name="Haas B."/>
            <person name="Abouelleil A."/>
            <person name="Allen A.W."/>
            <person name="Alvarado L."/>
            <person name="Arachchi H.M."/>
            <person name="Berlin A.M."/>
            <person name="Chapman S.B."/>
            <person name="Gainer-Dewar J."/>
            <person name="Goldberg J."/>
            <person name="Griggs A."/>
            <person name="Gujja S."/>
            <person name="Hansen M."/>
            <person name="Howarth C."/>
            <person name="Imamovic A."/>
            <person name="Ireland A."/>
            <person name="Larimer J."/>
            <person name="McCowan C."/>
            <person name="Murphy C."/>
            <person name="Pearson M."/>
            <person name="Poon T.W."/>
            <person name="Priest M."/>
            <person name="Roberts A."/>
            <person name="Saif S."/>
            <person name="Shea T."/>
            <person name="Sisk P."/>
            <person name="Sykes S."/>
            <person name="Wortman J."/>
            <person name="Nusbaum C."/>
            <person name="Birren B."/>
        </authorList>
    </citation>
    <scope>NUCLEOTIDE SEQUENCE [LARGE SCALE GENOMIC DNA]</scope>
    <source>
        <strain evidence="9">1006PhL</strain>
    </source>
</reference>
<dbReference type="SMART" id="SM00132">
    <property type="entry name" value="LIM"/>
    <property type="match status" value="3"/>
</dbReference>
<dbReference type="eggNOG" id="KOG1703">
    <property type="taxonomic scope" value="Eukaryota"/>
</dbReference>
<keyword evidence="2" id="KW-0677">Repeat</keyword>
<evidence type="ECO:0000313" key="8">
    <source>
        <dbReference type="EMBL" id="EPB90175.1"/>
    </source>
</evidence>
<sequence>MSEISASFMPTIKCTGCHLHIDVRTLDKHACVPITTKYNSALPLSESIDIQENQAIPPPNVQRRSRETSNALNNSVRRIFQKIRGNDQQYKSTDSSALSPTLSTFSSTSSHQTIPTPRSSEDYFQQYLLKQDVDPTISQDNCDGLIRLKSRDRKKPVTETSVLEQLVVSMNIKDDLCQKCSKFIVLCDGQVIKDPVTKYSYHQSCYCCSLCRVPLSISSSFEYHGKLYCVRDYQVMRSRSKPSSKHLQTPPPATTKRLMMSKSCYHCKMTFDDDDLSYKTFKNRIYCNSDFRHLFLPKCQACNKTVEKEAISATDGKLQGKWHIECFHCQMCHAPFPDNTFYVFENQPYCKTHYHYLNNSLCTRCHQGIENLCAHTAEGWRFHPKCFTCEVCQERLSDTYYVFESRIYCETHIKRQLYKNHNNEQHYPPALDRRQTQIYDLL</sequence>
<evidence type="ECO:0000256" key="5">
    <source>
        <dbReference type="PROSITE-ProRule" id="PRU00125"/>
    </source>
</evidence>
<dbReference type="OrthoDB" id="1112565at2759"/>
<organism evidence="8 9">
    <name type="scientific">Mucor circinelloides f. circinelloides (strain 1006PhL)</name>
    <name type="common">Mucormycosis agent</name>
    <name type="synonym">Calyptromyces circinelloides</name>
    <dbReference type="NCBI Taxonomy" id="1220926"/>
    <lineage>
        <taxon>Eukaryota</taxon>
        <taxon>Fungi</taxon>
        <taxon>Fungi incertae sedis</taxon>
        <taxon>Mucoromycota</taxon>
        <taxon>Mucoromycotina</taxon>
        <taxon>Mucoromycetes</taxon>
        <taxon>Mucorales</taxon>
        <taxon>Mucorineae</taxon>
        <taxon>Mucoraceae</taxon>
        <taxon>Mucor</taxon>
    </lineage>
</organism>
<feature type="domain" description="LIM zinc-binding" evidence="7">
    <location>
        <begin position="297"/>
        <end position="360"/>
    </location>
</feature>
<feature type="region of interest" description="Disordered" evidence="6">
    <location>
        <begin position="50"/>
        <end position="72"/>
    </location>
</feature>
<dbReference type="Pfam" id="PF00412">
    <property type="entry name" value="LIM"/>
    <property type="match status" value="3"/>
</dbReference>
<dbReference type="OMA" id="ESRIYCE"/>
<protein>
    <recommendedName>
        <fullName evidence="7">LIM zinc-binding domain-containing protein</fullName>
    </recommendedName>
</protein>
<dbReference type="GO" id="GO:0005634">
    <property type="term" value="C:nucleus"/>
    <property type="evidence" value="ECO:0007669"/>
    <property type="project" value="TreeGrafter"/>
</dbReference>